<organism evidence="2 3">
    <name type="scientific">Variovorax paradoxus</name>
    <dbReference type="NCBI Taxonomy" id="34073"/>
    <lineage>
        <taxon>Bacteria</taxon>
        <taxon>Pseudomonadati</taxon>
        <taxon>Pseudomonadota</taxon>
        <taxon>Betaproteobacteria</taxon>
        <taxon>Burkholderiales</taxon>
        <taxon>Comamonadaceae</taxon>
        <taxon>Variovorax</taxon>
    </lineage>
</organism>
<feature type="transmembrane region" description="Helical" evidence="1">
    <location>
        <begin position="343"/>
        <end position="365"/>
    </location>
</feature>
<proteinExistence type="predicted"/>
<dbReference type="EMBL" id="CP045644">
    <property type="protein sequence ID" value="QFZ87076.1"/>
    <property type="molecule type" value="Genomic_DNA"/>
</dbReference>
<keyword evidence="1" id="KW-0472">Membrane</keyword>
<evidence type="ECO:0000313" key="3">
    <source>
        <dbReference type="Proteomes" id="UP000326780"/>
    </source>
</evidence>
<dbReference type="Pfam" id="PF03929">
    <property type="entry name" value="PepSY_TM"/>
    <property type="match status" value="1"/>
</dbReference>
<evidence type="ECO:0000313" key="2">
    <source>
        <dbReference type="EMBL" id="QFZ87076.1"/>
    </source>
</evidence>
<dbReference type="RefSeq" id="WP_153285509.1">
    <property type="nucleotide sequence ID" value="NZ_CP045644.1"/>
</dbReference>
<dbReference type="AlphaFoldDB" id="A0A5Q0MC35"/>
<gene>
    <name evidence="2" type="ORF">GFK26_32020</name>
</gene>
<feature type="transmembrane region" description="Helical" evidence="1">
    <location>
        <begin position="386"/>
        <end position="404"/>
    </location>
</feature>
<feature type="transmembrane region" description="Helical" evidence="1">
    <location>
        <begin position="183"/>
        <end position="206"/>
    </location>
</feature>
<keyword evidence="1" id="KW-0812">Transmembrane</keyword>
<evidence type="ECO:0000256" key="1">
    <source>
        <dbReference type="SAM" id="Phobius"/>
    </source>
</evidence>
<dbReference type="PANTHER" id="PTHR34219:SF4">
    <property type="entry name" value="PEPSY DOMAIN-CONTAINING PROTEIN"/>
    <property type="match status" value="1"/>
</dbReference>
<dbReference type="InterPro" id="IPR005625">
    <property type="entry name" value="PepSY-ass_TM"/>
</dbReference>
<feature type="transmembrane region" description="Helical" evidence="1">
    <location>
        <begin position="419"/>
        <end position="437"/>
    </location>
</feature>
<feature type="transmembrane region" description="Helical" evidence="1">
    <location>
        <begin position="444"/>
        <end position="466"/>
    </location>
</feature>
<feature type="transmembrane region" description="Helical" evidence="1">
    <location>
        <begin position="21"/>
        <end position="39"/>
    </location>
</feature>
<protein>
    <submittedName>
        <fullName evidence="2">PepSY domain-containing protein</fullName>
    </submittedName>
</protein>
<reference evidence="2 3" key="1">
    <citation type="submission" date="2019-10" db="EMBL/GenBank/DDBJ databases">
        <title>Complete genome sequence of Variovorax paradoxus 5C-2.</title>
        <authorList>
            <person name="Gogoleva N.E."/>
            <person name="Balkin A.S."/>
        </authorList>
    </citation>
    <scope>NUCLEOTIDE SEQUENCE [LARGE SCALE GENOMIC DNA]</scope>
    <source>
        <strain evidence="2 3">5C-2</strain>
    </source>
</reference>
<feature type="transmembrane region" description="Helical" evidence="1">
    <location>
        <begin position="141"/>
        <end position="162"/>
    </location>
</feature>
<dbReference type="PANTHER" id="PTHR34219">
    <property type="entry name" value="IRON-REGULATED INNER MEMBRANE PROTEIN-RELATED"/>
    <property type="match status" value="1"/>
</dbReference>
<keyword evidence="1" id="KW-1133">Transmembrane helix</keyword>
<feature type="transmembrane region" description="Helical" evidence="1">
    <location>
        <begin position="478"/>
        <end position="495"/>
    </location>
</feature>
<name>A0A5Q0MC35_VARPD</name>
<sequence length="502" mass="54553">MSAAAPRLRQAMAGLHTWTGLLFGWLLYAMFLTGAASYFREEISQWMRPELPALTQAPVAADSAARAVATLQVLAPGATRWVIDLAGARTNVVAASWRIGEIDGRAVLDPLTGQPLAARATDGGEFFYYFHFSLHYLPRVAARWLVGLATMFMLVALVSGVITHKKIFTNFFTFRRGKGQRSWLDAHNAVSVTALPFHLMITYTGLVTLMTLYMPWGADRAPSAAQIRPALRAEMTALLPPGAPSGVTGKLADVGAMVREAQQRWGTDSVARVIVDHPGDAASQVRVVRGDAGRVSVSPRYLVFDGPSGTLQQIRDQAGPAAETRGVLYGLHVARFADAATRWLFFLSSLAGTAMVATGLVLWTVKRRVKQAAIDKPTFGFRLVERLNVATIAGLPVAMAAFLWGNRLLPLALVDRREWEIHLFFIAWALVLIFAIARPVQRAWVELFAAGAALLAVLPWVGVVMGLRERGGFTGFDIALWGVSLVLAGIAMRIGRSKQRAA</sequence>
<accession>A0A5Q0MC35</accession>
<dbReference type="Proteomes" id="UP000326780">
    <property type="component" value="Chromosome"/>
</dbReference>